<evidence type="ECO:0000256" key="2">
    <source>
        <dbReference type="ARBA" id="ARBA00022723"/>
    </source>
</evidence>
<dbReference type="Pfam" id="PF14226">
    <property type="entry name" value="DIOX_N"/>
    <property type="match status" value="1"/>
</dbReference>
<dbReference type="GO" id="GO:0051213">
    <property type="term" value="F:dioxygenase activity"/>
    <property type="evidence" value="ECO:0007669"/>
    <property type="project" value="UniProtKB-KW"/>
</dbReference>
<dbReference type="InterPro" id="IPR044861">
    <property type="entry name" value="IPNS-like_FE2OG_OXY"/>
</dbReference>
<dbReference type="InterPro" id="IPR026992">
    <property type="entry name" value="DIOX_N"/>
</dbReference>
<comment type="function">
    <text evidence="6">Probable 2-oxoglutarate-dependent dioxygenase that may be involved in glucosinolates biosynthesis. May play a role in the production of aliphatic glucosinolates.</text>
</comment>
<evidence type="ECO:0000256" key="5">
    <source>
        <dbReference type="ARBA" id="ARBA00023004"/>
    </source>
</evidence>
<accession>A0A2N9IBG1</accession>
<dbReference type="EMBL" id="OIVN01005168">
    <property type="protein sequence ID" value="SPD21201.1"/>
    <property type="molecule type" value="Genomic_DNA"/>
</dbReference>
<dbReference type="Pfam" id="PF03171">
    <property type="entry name" value="2OG-FeII_Oxy"/>
    <property type="match status" value="1"/>
</dbReference>
<evidence type="ECO:0000256" key="6">
    <source>
        <dbReference type="ARBA" id="ARBA00057022"/>
    </source>
</evidence>
<sequence length="312" mass="35635">MGSETHAKVPVINFSKETLKPGTNSWSLTCKEVRRAIEEYGTFLAIYDKVSEELEKAIYNAGKELFDLPIESKERNNTERTYHGYVGDVPVIPLHESTGIDNATTLEGVQKFTSLMWPNGNEKFSETVLSYSKLVAELDQMIQKMIFESYGVDKYFEPHKESSYYLLRLMKYRVPDASEGNLGFRPHTDKSFAAIIQQLYLDGLEIETKDGQWIACELLPYSYVYLAGDALMGWSNGRIQSAKHRVILNTKEVRYSTGVFSFSTGMIQVPEELVDDQNPLRYKSFDHQSFLRFFETEEGRNAVSPIQVYSGV</sequence>
<dbReference type="SUPFAM" id="SSF51197">
    <property type="entry name" value="Clavaminate synthase-like"/>
    <property type="match status" value="1"/>
</dbReference>
<dbReference type="Gene3D" id="2.60.120.330">
    <property type="entry name" value="B-lactam Antibiotic, Isopenicillin N Synthase, Chain"/>
    <property type="match status" value="1"/>
</dbReference>
<dbReference type="PANTHER" id="PTHR47990">
    <property type="entry name" value="2-OXOGLUTARATE (2OG) AND FE(II)-DEPENDENT OXYGENASE SUPERFAMILY PROTEIN-RELATED"/>
    <property type="match status" value="1"/>
</dbReference>
<comment type="similarity">
    <text evidence="1 7">Belongs to the iron/ascorbate-dependent oxidoreductase family.</text>
</comment>
<keyword evidence="3" id="KW-0223">Dioxygenase</keyword>
<dbReference type="InterPro" id="IPR027443">
    <property type="entry name" value="IPNS-like_sf"/>
</dbReference>
<dbReference type="AlphaFoldDB" id="A0A2N9IBG1"/>
<evidence type="ECO:0000313" key="9">
    <source>
        <dbReference type="EMBL" id="SPD21201.1"/>
    </source>
</evidence>
<evidence type="ECO:0000256" key="7">
    <source>
        <dbReference type="RuleBase" id="RU003682"/>
    </source>
</evidence>
<reference evidence="9" key="1">
    <citation type="submission" date="2018-02" db="EMBL/GenBank/DDBJ databases">
        <authorList>
            <person name="Cohen D.B."/>
            <person name="Kent A.D."/>
        </authorList>
    </citation>
    <scope>NUCLEOTIDE SEQUENCE</scope>
</reference>
<dbReference type="PROSITE" id="PS51471">
    <property type="entry name" value="FE2OG_OXY"/>
    <property type="match status" value="1"/>
</dbReference>
<feature type="domain" description="Fe2OG dioxygenase" evidence="8">
    <location>
        <begin position="162"/>
        <end position="265"/>
    </location>
</feature>
<evidence type="ECO:0000256" key="3">
    <source>
        <dbReference type="ARBA" id="ARBA00022964"/>
    </source>
</evidence>
<keyword evidence="5 7" id="KW-0408">Iron</keyword>
<organism evidence="9">
    <name type="scientific">Fagus sylvatica</name>
    <name type="common">Beechnut</name>
    <dbReference type="NCBI Taxonomy" id="28930"/>
    <lineage>
        <taxon>Eukaryota</taxon>
        <taxon>Viridiplantae</taxon>
        <taxon>Streptophyta</taxon>
        <taxon>Embryophyta</taxon>
        <taxon>Tracheophyta</taxon>
        <taxon>Spermatophyta</taxon>
        <taxon>Magnoliopsida</taxon>
        <taxon>eudicotyledons</taxon>
        <taxon>Gunneridae</taxon>
        <taxon>Pentapetalae</taxon>
        <taxon>rosids</taxon>
        <taxon>fabids</taxon>
        <taxon>Fagales</taxon>
        <taxon>Fagaceae</taxon>
        <taxon>Fagus</taxon>
    </lineage>
</organism>
<evidence type="ECO:0000259" key="8">
    <source>
        <dbReference type="PROSITE" id="PS51471"/>
    </source>
</evidence>
<keyword evidence="4 7" id="KW-0560">Oxidoreductase</keyword>
<protein>
    <recommendedName>
        <fullName evidence="8">Fe2OG dioxygenase domain-containing protein</fullName>
    </recommendedName>
</protein>
<evidence type="ECO:0000256" key="1">
    <source>
        <dbReference type="ARBA" id="ARBA00008056"/>
    </source>
</evidence>
<proteinExistence type="inferred from homology"/>
<name>A0A2N9IBG1_FAGSY</name>
<dbReference type="FunFam" id="2.60.120.330:FF:000022">
    <property type="entry name" value="Probable 2-oxoglutarate-dependent dioxygenase AOP1.2"/>
    <property type="match status" value="1"/>
</dbReference>
<dbReference type="InterPro" id="IPR050231">
    <property type="entry name" value="Iron_ascorbate_oxido_reductase"/>
</dbReference>
<evidence type="ECO:0000256" key="4">
    <source>
        <dbReference type="ARBA" id="ARBA00023002"/>
    </source>
</evidence>
<dbReference type="GO" id="GO:0046872">
    <property type="term" value="F:metal ion binding"/>
    <property type="evidence" value="ECO:0007669"/>
    <property type="project" value="UniProtKB-KW"/>
</dbReference>
<keyword evidence="2 7" id="KW-0479">Metal-binding</keyword>
<gene>
    <name evidence="9" type="ORF">FSB_LOCUS49083</name>
</gene>
<dbReference type="InterPro" id="IPR005123">
    <property type="entry name" value="Oxoglu/Fe-dep_dioxygenase_dom"/>
</dbReference>